<dbReference type="Proteomes" id="UP000664654">
    <property type="component" value="Unassembled WGS sequence"/>
</dbReference>
<dbReference type="InterPro" id="IPR012902">
    <property type="entry name" value="N_methyl_site"/>
</dbReference>
<reference evidence="3" key="1">
    <citation type="submission" date="2021-03" db="EMBL/GenBank/DDBJ databases">
        <title>novel species isolated from a fishpond in China.</title>
        <authorList>
            <person name="Lu H."/>
            <person name="Cai Z."/>
        </authorList>
    </citation>
    <scope>NUCLEOTIDE SEQUENCE</scope>
    <source>
        <strain evidence="3">JCM 30855</strain>
    </source>
</reference>
<comment type="caution">
    <text evidence="3">The sequence shown here is derived from an EMBL/GenBank/DDBJ whole genome shotgun (WGS) entry which is preliminary data.</text>
</comment>
<dbReference type="NCBIfam" id="TIGR02532">
    <property type="entry name" value="IV_pilin_GFxxxE"/>
    <property type="match status" value="1"/>
</dbReference>
<dbReference type="PROSITE" id="PS00409">
    <property type="entry name" value="PROKAR_NTER_METHYL"/>
    <property type="match status" value="1"/>
</dbReference>
<keyword evidence="2" id="KW-1133">Transmembrane helix</keyword>
<evidence type="ECO:0000313" key="3">
    <source>
        <dbReference type="EMBL" id="MBN7826067.1"/>
    </source>
</evidence>
<feature type="region of interest" description="Disordered" evidence="1">
    <location>
        <begin position="1"/>
        <end position="23"/>
    </location>
</feature>
<evidence type="ECO:0000256" key="2">
    <source>
        <dbReference type="SAM" id="Phobius"/>
    </source>
</evidence>
<evidence type="ECO:0000313" key="4">
    <source>
        <dbReference type="Proteomes" id="UP000664654"/>
    </source>
</evidence>
<proteinExistence type="predicted"/>
<keyword evidence="2" id="KW-0472">Membrane</keyword>
<dbReference type="RefSeq" id="WP_206574171.1">
    <property type="nucleotide sequence ID" value="NZ_JAFKCV010000006.1"/>
</dbReference>
<dbReference type="EMBL" id="JAFKCV010000006">
    <property type="protein sequence ID" value="MBN7826067.1"/>
    <property type="molecule type" value="Genomic_DNA"/>
</dbReference>
<feature type="compositionally biased region" description="Basic residues" evidence="1">
    <location>
        <begin position="1"/>
        <end position="12"/>
    </location>
</feature>
<name>A0A939IRW1_9ALTE</name>
<dbReference type="AlphaFoldDB" id="A0A939IRW1"/>
<keyword evidence="4" id="KW-1185">Reference proteome</keyword>
<dbReference type="Pfam" id="PF07963">
    <property type="entry name" value="N_methyl"/>
    <property type="match status" value="1"/>
</dbReference>
<organism evidence="3 4">
    <name type="scientific">Bowmanella dokdonensis</name>
    <dbReference type="NCBI Taxonomy" id="751969"/>
    <lineage>
        <taxon>Bacteria</taxon>
        <taxon>Pseudomonadati</taxon>
        <taxon>Pseudomonadota</taxon>
        <taxon>Gammaproteobacteria</taxon>
        <taxon>Alteromonadales</taxon>
        <taxon>Alteromonadaceae</taxon>
        <taxon>Bowmanella</taxon>
    </lineage>
</organism>
<keyword evidence="2" id="KW-0812">Transmembrane</keyword>
<accession>A0A939IRW1</accession>
<feature type="transmembrane region" description="Helical" evidence="2">
    <location>
        <begin position="39"/>
        <end position="65"/>
    </location>
</feature>
<evidence type="ECO:0000256" key="1">
    <source>
        <dbReference type="SAM" id="MobiDB-lite"/>
    </source>
</evidence>
<gene>
    <name evidence="3" type="ORF">J0A66_12585</name>
</gene>
<sequence length="305" mass="32851">MAPAAKHSRAAPRRSGLGAAPGRCAPIKGPTKGFTLVELVTVIIILAVVSVGIFSFIGLGARIYVDVSERDQVLSEARFVVERLIRELRAAVPNSVRLLTSSSALCLEFVPAKWSSFYLDIPVAPEPASASVEAVELQDNLGQAYSFVPGDRAIVYPLIPADVYNASRSRQFPISEAPSSADGIATLTFSPGVLFAEDSPASRIYIGGAPVSYCLADYRSGNLTRHEDYGYTISSAANLGVLFSASKISLMSKYVANNIKDANDLPFRVVAPTLTRNAVVQLRLRFNFNEEVVTFNHEVQIPNSP</sequence>
<protein>
    <submittedName>
        <fullName evidence="3">Type II secretion system protein</fullName>
    </submittedName>
</protein>